<dbReference type="Proteomes" id="UP000038040">
    <property type="component" value="Unplaced"/>
</dbReference>
<gene>
    <name evidence="2" type="ORF">DME_LOCUS4516</name>
</gene>
<dbReference type="InterPro" id="IPR002223">
    <property type="entry name" value="Kunitz_BPTI"/>
</dbReference>
<dbReference type="OrthoDB" id="4473401at2759"/>
<evidence type="ECO:0000313" key="2">
    <source>
        <dbReference type="EMBL" id="VDN54543.1"/>
    </source>
</evidence>
<dbReference type="WBParaSite" id="DME_0000015601-mRNA-1">
    <property type="protein sequence ID" value="DME_0000015601-mRNA-1"/>
    <property type="gene ID" value="DME_0000015601"/>
</dbReference>
<dbReference type="PANTHER" id="PTHR46339:SF2">
    <property type="entry name" value="BPTI_KUNITZ INHIBITOR DOMAIN-CONTAINING PROTEIN"/>
    <property type="match status" value="1"/>
</dbReference>
<dbReference type="GO" id="GO:0004867">
    <property type="term" value="F:serine-type endopeptidase inhibitor activity"/>
    <property type="evidence" value="ECO:0007669"/>
    <property type="project" value="InterPro"/>
</dbReference>
<sequence>LAIYRIYPPKISYETIWLRSSPQPPFGQRFHKISRTDPCKQLVEPGLGVVSLPRWFFDETSKQCNTFIFKGMKGNQNNFLTYHSCQETCKAINPCAGGIPFMHTDIERKNPCELPLILGNGRGALSRYYFDISTSSCKHFIYTGMKGNENNFASLIDCKRTCPEFDNPCPLGVPFINKMNGNVAYCTAANPTCPPNYWLNDHTSCLLPLSRGNGIAKLPRFYYNFRSRSCEQFIYTGRGGNQNNFLTKMACEEECPVLVNPCGKGYPAMNSESNPLLCSVAAPSVCPIGYYCHIGTTSETTVCCPGDPCKQVISHGNGRSVVNRWYFNSESRICASFAYSGSGGNQNNFLSREDCANTCHEYKYVVNINMGNIFPKFNHAIFITHCGASGPSICPATHWCHIGASLETSVCCPGASNPCEQPLLLGIGSLDLLRFYYNQVTRTCQQFRYTGLGGNENNFLSLRACESRCPVFFFLPKSKPTNFIIFISVSCNADYFCHIGDKEETTVCCPGRATDPCTEPRLDGSGEAMLNRYTYSPLTKQCLPFIYTGIGGNQNNFLSKASCEATCPVVQNPCNDGEPAYLLCASNVAGACPDGYWCHIGADITASLCCPGADNPCILPLQEGKGSSRLARWYFDINTRRCTRFQYAGYGGNQNNFQTHQDCLQKCPENPCSVGDPASSLVGGVQYCSPKQPVCPPSYYCHVGSSPENTVCCPSLGNACLAPMSIGTGSAGLPRWYFNQNTRQCLPFMYSGAGGNENNFGNEASCIRLCPVFRNPCPNDFQNNNYLTIMKCSESNPQSCPPTHWCHIGETSDTTVCCPGAAEPCLFPLAQGAVSNIGPFTRWYFDKFSGVCKTFQYSGYGGNQNNFKTKENCVARCVAQSSVCSMPLVIGYGRMQLNRFYYNSDLRTCLPFIYMGEGGNQNNFRTMQNCMLSPIRRQICPKGGPLLTPEGIPISCLLNQINACPVNGYICSLTDNGDAYCCPDPSNFLKIDPEKLIEKMK</sequence>
<feature type="domain" description="BPTI/Kunitz inhibitor" evidence="1">
    <location>
        <begin position="517"/>
        <end position="567"/>
    </location>
</feature>
<reference evidence="5" key="1">
    <citation type="submission" date="2017-02" db="UniProtKB">
        <authorList>
            <consortium name="WormBaseParasite"/>
        </authorList>
    </citation>
    <scope>IDENTIFICATION</scope>
</reference>
<proteinExistence type="predicted"/>
<dbReference type="STRING" id="318479.A0A0N4U0R7"/>
<dbReference type="InterPro" id="IPR053014">
    <property type="entry name" value="Cuticle_assoc_divergent"/>
</dbReference>
<dbReference type="Proteomes" id="UP000274756">
    <property type="component" value="Unassembled WGS sequence"/>
</dbReference>
<dbReference type="SMART" id="SM00289">
    <property type="entry name" value="WR1"/>
    <property type="match status" value="6"/>
</dbReference>
<dbReference type="InterPro" id="IPR006150">
    <property type="entry name" value="Cys_repeat_1"/>
</dbReference>
<dbReference type="CDD" id="cd22593">
    <property type="entry name" value="Kunitz_conkunitzin"/>
    <property type="match status" value="10"/>
</dbReference>
<evidence type="ECO:0000313" key="5">
    <source>
        <dbReference type="WBParaSite" id="DME_0000015601-mRNA-1"/>
    </source>
</evidence>
<feature type="domain" description="BPTI/Kunitz inhibitor" evidence="1">
    <location>
        <begin position="825"/>
        <end position="877"/>
    </location>
</feature>
<dbReference type="Gene3D" id="4.10.410.10">
    <property type="entry name" value="Pancreatic trypsin inhibitor Kunitz domain"/>
    <property type="match status" value="10"/>
</dbReference>
<feature type="domain" description="BPTI/Kunitz inhibitor" evidence="1">
    <location>
        <begin position="309"/>
        <end position="359"/>
    </location>
</feature>
<evidence type="ECO:0000259" key="1">
    <source>
        <dbReference type="PROSITE" id="PS50279"/>
    </source>
</evidence>
<dbReference type="AlphaFoldDB" id="A0A0N4U0R7"/>
<feature type="domain" description="BPTI/Kunitz inhibitor" evidence="1">
    <location>
        <begin position="884"/>
        <end position="930"/>
    </location>
</feature>
<feature type="domain" description="BPTI/Kunitz inhibitor" evidence="1">
    <location>
        <begin position="112"/>
        <end position="162"/>
    </location>
</feature>
<feature type="domain" description="BPTI/Kunitz inhibitor" evidence="1">
    <location>
        <begin position="617"/>
        <end position="667"/>
    </location>
</feature>
<evidence type="ECO:0000313" key="3">
    <source>
        <dbReference type="Proteomes" id="UP000038040"/>
    </source>
</evidence>
<keyword evidence="4" id="KW-1185">Reference proteome</keyword>
<feature type="domain" description="BPTI/Kunitz inhibitor" evidence="1">
    <location>
        <begin position="419"/>
        <end position="469"/>
    </location>
</feature>
<dbReference type="PROSITE" id="PS50279">
    <property type="entry name" value="BPTI_KUNITZ_2"/>
    <property type="match status" value="10"/>
</dbReference>
<feature type="domain" description="BPTI/Kunitz inhibitor" evidence="1">
    <location>
        <begin position="720"/>
        <end position="770"/>
    </location>
</feature>
<dbReference type="Pfam" id="PF00014">
    <property type="entry name" value="Kunitz_BPTI"/>
    <property type="match status" value="10"/>
</dbReference>
<feature type="domain" description="BPTI/Kunitz inhibitor" evidence="1">
    <location>
        <begin position="39"/>
        <end position="89"/>
    </location>
</feature>
<evidence type="ECO:0000313" key="4">
    <source>
        <dbReference type="Proteomes" id="UP000274756"/>
    </source>
</evidence>
<feature type="domain" description="BPTI/Kunitz inhibitor" evidence="1">
    <location>
        <begin position="205"/>
        <end position="255"/>
    </location>
</feature>
<organism evidence="3 5">
    <name type="scientific">Dracunculus medinensis</name>
    <name type="common">Guinea worm</name>
    <dbReference type="NCBI Taxonomy" id="318479"/>
    <lineage>
        <taxon>Eukaryota</taxon>
        <taxon>Metazoa</taxon>
        <taxon>Ecdysozoa</taxon>
        <taxon>Nematoda</taxon>
        <taxon>Chromadorea</taxon>
        <taxon>Rhabditida</taxon>
        <taxon>Spirurina</taxon>
        <taxon>Dracunculoidea</taxon>
        <taxon>Dracunculidae</taxon>
        <taxon>Dracunculus</taxon>
    </lineage>
</organism>
<accession>A0A0N4U0R7</accession>
<dbReference type="SMART" id="SM00131">
    <property type="entry name" value="KU"/>
    <property type="match status" value="10"/>
</dbReference>
<protein>
    <submittedName>
        <fullName evidence="5">Kunitz/Bovine pancreatic trypsin inhibitor domain protein</fullName>
    </submittedName>
</protein>
<dbReference type="InterPro" id="IPR028150">
    <property type="entry name" value="Lustrin_cystein"/>
</dbReference>
<dbReference type="Pfam" id="PF14625">
    <property type="entry name" value="Lustrin_cystein"/>
    <property type="match status" value="7"/>
</dbReference>
<reference evidence="2 4" key="2">
    <citation type="submission" date="2018-11" db="EMBL/GenBank/DDBJ databases">
        <authorList>
            <consortium name="Pathogen Informatics"/>
        </authorList>
    </citation>
    <scope>NUCLEOTIDE SEQUENCE [LARGE SCALE GENOMIC DNA]</scope>
</reference>
<dbReference type="SUPFAM" id="SSF57362">
    <property type="entry name" value="BPTI-like"/>
    <property type="match status" value="10"/>
</dbReference>
<name>A0A0N4U0R7_DRAME</name>
<dbReference type="EMBL" id="UYYG01001150">
    <property type="protein sequence ID" value="VDN54543.1"/>
    <property type="molecule type" value="Genomic_DNA"/>
</dbReference>
<dbReference type="PANTHER" id="PTHR46339">
    <property type="entry name" value="PROTEIN CBG15282-RELATED"/>
    <property type="match status" value="1"/>
</dbReference>
<dbReference type="InterPro" id="IPR036880">
    <property type="entry name" value="Kunitz_BPTI_sf"/>
</dbReference>